<feature type="transmembrane region" description="Helical" evidence="8">
    <location>
        <begin position="172"/>
        <end position="191"/>
    </location>
</feature>
<dbReference type="InterPro" id="IPR011066">
    <property type="entry name" value="MscS_channel_C_sf"/>
</dbReference>
<evidence type="ECO:0000256" key="4">
    <source>
        <dbReference type="ARBA" id="ARBA00022692"/>
    </source>
</evidence>
<feature type="transmembrane region" description="Helical" evidence="8">
    <location>
        <begin position="328"/>
        <end position="347"/>
    </location>
</feature>
<dbReference type="InterPro" id="IPR010920">
    <property type="entry name" value="LSM_dom_sf"/>
</dbReference>
<feature type="transmembrane region" description="Helical" evidence="8">
    <location>
        <begin position="21"/>
        <end position="50"/>
    </location>
</feature>
<dbReference type="SUPFAM" id="SSF82861">
    <property type="entry name" value="Mechanosensitive channel protein MscS (YggB), transmembrane region"/>
    <property type="match status" value="1"/>
</dbReference>
<feature type="domain" description="Mechanosensitive ion channel MscS C-terminal" evidence="10">
    <location>
        <begin position="449"/>
        <end position="532"/>
    </location>
</feature>
<dbReference type="KEGG" id="mxa:MXAN_0606"/>
<dbReference type="SUPFAM" id="SSF50182">
    <property type="entry name" value="Sm-like ribonucleoproteins"/>
    <property type="match status" value="1"/>
</dbReference>
<gene>
    <name evidence="12" type="ordered locus">MXAN_0606</name>
</gene>
<sequence>MICNHCMEIFRLADTVELNNAWLVGLSVTLMLLALWALLVASSALLYQGIRLVGLKVLEQAADALRKRARLSAALLSFVVVVAGIAVLGFSLWAKKDLAPHFNALLGGVTAEGLADVGRGAGLLVLLMAAFLALERAASQLLVRVERRLNEWQLPPEHRAHAQKAMEQGPGFIKLLLAYFAVGLALASLQLPAVLDWLIGTTLFVLLAISGGRLAVSLLHLASERLVGTWAAKSTATKYEEYFLALGRLLPVGQKSLEAIVYISVATLVIRRFQGLEFFAPYGPVLIRVIALFFAASVVVEFVRLLIARAFKVDGSNLDDAARRRNTFVSLIQSASKYLVYFLVGMMVLSDLGVDPTPILAGAGIVGLTVGLGSQAIVTDMVNGVFLLFEDQILNGDYIRINDTEGVVEEITPRITRIRDRFGRLHILRNGEVKNVINYSRGWTLAIVDMAVAYESDLKKVMDVIRQVCEQVPMLSQGKVSEIPKLLGIESMDESWMTMRIEAKVQPGTHFDVKRLLNRLLIEAFTANGLEFPYPKGVEYEGGPLLPATSEAPQEEPQALAASHR</sequence>
<feature type="transmembrane region" description="Helical" evidence="8">
    <location>
        <begin position="256"/>
        <end position="273"/>
    </location>
</feature>
<dbReference type="Gene3D" id="2.30.30.60">
    <property type="match status" value="1"/>
</dbReference>
<dbReference type="InterPro" id="IPR011014">
    <property type="entry name" value="MscS_channel_TM-2"/>
</dbReference>
<keyword evidence="13" id="KW-1185">Reference proteome</keyword>
<dbReference type="PANTHER" id="PTHR30460:SF0">
    <property type="entry name" value="MODERATE CONDUCTANCE MECHANOSENSITIVE CHANNEL YBIO"/>
    <property type="match status" value="1"/>
</dbReference>
<accession>Q1DEP9</accession>
<feature type="region of interest" description="Disordered" evidence="7">
    <location>
        <begin position="543"/>
        <end position="565"/>
    </location>
</feature>
<evidence type="ECO:0000256" key="6">
    <source>
        <dbReference type="ARBA" id="ARBA00023136"/>
    </source>
</evidence>
<proteinExistence type="inferred from homology"/>
<evidence type="ECO:0000313" key="13">
    <source>
        <dbReference type="Proteomes" id="UP000002402"/>
    </source>
</evidence>
<dbReference type="AlphaFoldDB" id="Q1DEP9"/>
<evidence type="ECO:0000259" key="11">
    <source>
        <dbReference type="Pfam" id="PF21088"/>
    </source>
</evidence>
<feature type="transmembrane region" description="Helical" evidence="8">
    <location>
        <begin position="114"/>
        <end position="134"/>
    </location>
</feature>
<reference evidence="12 13" key="1">
    <citation type="journal article" date="2006" name="Proc. Natl. Acad. Sci. U.S.A.">
        <title>Evolution of sensory complexity recorded in a myxobacterial genome.</title>
        <authorList>
            <person name="Goldman B.S."/>
            <person name="Nierman W.C."/>
            <person name="Kaiser D."/>
            <person name="Slater S.C."/>
            <person name="Durkin A.S."/>
            <person name="Eisen J.A."/>
            <person name="Ronning C.M."/>
            <person name="Barbazuk W.B."/>
            <person name="Blanchard M."/>
            <person name="Field C."/>
            <person name="Halling C."/>
            <person name="Hinkle G."/>
            <person name="Iartchuk O."/>
            <person name="Kim H.S."/>
            <person name="Mackenzie C."/>
            <person name="Madupu R."/>
            <person name="Miller N."/>
            <person name="Shvartsbeyn A."/>
            <person name="Sullivan S.A."/>
            <person name="Vaudin M."/>
            <person name="Wiegand R."/>
            <person name="Kaplan H.B."/>
        </authorList>
    </citation>
    <scope>NUCLEOTIDE SEQUENCE [LARGE SCALE GENOMIC DNA]</scope>
    <source>
        <strain evidence="13">DK1622</strain>
    </source>
</reference>
<evidence type="ECO:0000256" key="1">
    <source>
        <dbReference type="ARBA" id="ARBA00004651"/>
    </source>
</evidence>
<feature type="compositionally biased region" description="Low complexity" evidence="7">
    <location>
        <begin position="551"/>
        <end position="565"/>
    </location>
</feature>
<feature type="transmembrane region" description="Helical" evidence="8">
    <location>
        <begin position="285"/>
        <end position="307"/>
    </location>
</feature>
<evidence type="ECO:0000259" key="10">
    <source>
        <dbReference type="Pfam" id="PF21082"/>
    </source>
</evidence>
<keyword evidence="6 8" id="KW-0472">Membrane</keyword>
<dbReference type="Pfam" id="PF21082">
    <property type="entry name" value="MS_channel_3rd"/>
    <property type="match status" value="1"/>
</dbReference>
<dbReference type="EnsemblBacteria" id="ABF92446">
    <property type="protein sequence ID" value="ABF92446"/>
    <property type="gene ID" value="MXAN_0606"/>
</dbReference>
<dbReference type="InterPro" id="IPR049142">
    <property type="entry name" value="MS_channel_1st"/>
</dbReference>
<evidence type="ECO:0000259" key="9">
    <source>
        <dbReference type="Pfam" id="PF00924"/>
    </source>
</evidence>
<dbReference type="InterPro" id="IPR049278">
    <property type="entry name" value="MS_channel_C"/>
</dbReference>
<dbReference type="EMBL" id="CP000113">
    <property type="protein sequence ID" value="ABF92446.1"/>
    <property type="molecule type" value="Genomic_DNA"/>
</dbReference>
<evidence type="ECO:0000256" key="2">
    <source>
        <dbReference type="ARBA" id="ARBA00008017"/>
    </source>
</evidence>
<evidence type="ECO:0000256" key="3">
    <source>
        <dbReference type="ARBA" id="ARBA00022475"/>
    </source>
</evidence>
<feature type="transmembrane region" description="Helical" evidence="8">
    <location>
        <begin position="197"/>
        <end position="216"/>
    </location>
</feature>
<comment type="similarity">
    <text evidence="2">Belongs to the MscS (TC 1.A.23) family.</text>
</comment>
<dbReference type="InterPro" id="IPR045276">
    <property type="entry name" value="YbiO_bact"/>
</dbReference>
<dbReference type="PANTHER" id="PTHR30460">
    <property type="entry name" value="MODERATE CONDUCTANCE MECHANOSENSITIVE CHANNEL YBIO"/>
    <property type="match status" value="1"/>
</dbReference>
<dbReference type="InterPro" id="IPR006685">
    <property type="entry name" value="MscS_channel_2nd"/>
</dbReference>
<dbReference type="GO" id="GO:0008381">
    <property type="term" value="F:mechanosensitive monoatomic ion channel activity"/>
    <property type="evidence" value="ECO:0007669"/>
    <property type="project" value="InterPro"/>
</dbReference>
<evidence type="ECO:0000256" key="8">
    <source>
        <dbReference type="SAM" id="Phobius"/>
    </source>
</evidence>
<dbReference type="Gene3D" id="3.30.70.100">
    <property type="match status" value="1"/>
</dbReference>
<dbReference type="Proteomes" id="UP000002402">
    <property type="component" value="Chromosome"/>
</dbReference>
<dbReference type="GO" id="GO:0005886">
    <property type="term" value="C:plasma membrane"/>
    <property type="evidence" value="ECO:0007669"/>
    <property type="project" value="UniProtKB-SubCell"/>
</dbReference>
<dbReference type="InterPro" id="IPR023408">
    <property type="entry name" value="MscS_beta-dom_sf"/>
</dbReference>
<comment type="subcellular location">
    <subcellularLocation>
        <location evidence="1">Cell membrane</location>
        <topology evidence="1">Multi-pass membrane protein</topology>
    </subcellularLocation>
</comment>
<dbReference type="SUPFAM" id="SSF82689">
    <property type="entry name" value="Mechanosensitive channel protein MscS (YggB), C-terminal domain"/>
    <property type="match status" value="1"/>
</dbReference>
<feature type="domain" description="Mechanosensitive ion channel transmembrane helices 2/3" evidence="11">
    <location>
        <begin position="336"/>
        <end position="375"/>
    </location>
</feature>
<protein>
    <submittedName>
        <fullName evidence="12">Transporter, small conductance mechanosensitive ion channel (MscS) family</fullName>
    </submittedName>
</protein>
<evidence type="ECO:0000313" key="12">
    <source>
        <dbReference type="EMBL" id="ABF92446.1"/>
    </source>
</evidence>
<evidence type="ECO:0000256" key="5">
    <source>
        <dbReference type="ARBA" id="ARBA00022989"/>
    </source>
</evidence>
<feature type="domain" description="Mechanosensitive ion channel MscS" evidence="9">
    <location>
        <begin position="377"/>
        <end position="441"/>
    </location>
</feature>
<dbReference type="STRING" id="246197.MXAN_0606"/>
<dbReference type="Gene3D" id="1.10.287.1260">
    <property type="match status" value="1"/>
</dbReference>
<dbReference type="HOGENOM" id="CLU_036700_0_0_7"/>
<feature type="transmembrane region" description="Helical" evidence="8">
    <location>
        <begin position="359"/>
        <end position="378"/>
    </location>
</feature>
<evidence type="ECO:0000256" key="7">
    <source>
        <dbReference type="SAM" id="MobiDB-lite"/>
    </source>
</evidence>
<organism evidence="12 13">
    <name type="scientific">Myxococcus xanthus (strain DK1622)</name>
    <dbReference type="NCBI Taxonomy" id="246197"/>
    <lineage>
        <taxon>Bacteria</taxon>
        <taxon>Pseudomonadati</taxon>
        <taxon>Myxococcota</taxon>
        <taxon>Myxococcia</taxon>
        <taxon>Myxococcales</taxon>
        <taxon>Cystobacterineae</taxon>
        <taxon>Myxococcaceae</taxon>
        <taxon>Myxococcus</taxon>
    </lineage>
</organism>
<keyword evidence="4 8" id="KW-0812">Transmembrane</keyword>
<keyword evidence="5 8" id="KW-1133">Transmembrane helix</keyword>
<keyword evidence="3" id="KW-1003">Cell membrane</keyword>
<dbReference type="Pfam" id="PF21088">
    <property type="entry name" value="MS_channel_1st"/>
    <property type="match status" value="1"/>
</dbReference>
<feature type="transmembrane region" description="Helical" evidence="8">
    <location>
        <begin position="71"/>
        <end position="94"/>
    </location>
</feature>
<name>Q1DEP9_MYXXD</name>
<dbReference type="eggNOG" id="COG0668">
    <property type="taxonomic scope" value="Bacteria"/>
</dbReference>
<dbReference type="Pfam" id="PF00924">
    <property type="entry name" value="MS_channel_2nd"/>
    <property type="match status" value="1"/>
</dbReference>